<dbReference type="RefSeq" id="WP_192568767.1">
    <property type="nucleotide sequence ID" value="NZ_JACZEP010000017.1"/>
</dbReference>
<reference evidence="1 2" key="1">
    <citation type="submission" date="2020-09" db="EMBL/GenBank/DDBJ databases">
        <title>Draft Genome Sequence of Aminobacter carboxidus type strain DSM 1086, a soil Gram-negative carboxydobacterium.</title>
        <authorList>
            <person name="Turrini P."/>
            <person name="Tescari M."/>
            <person name="Artuso I."/>
            <person name="Lugli G.A."/>
            <person name="Frangipani E."/>
            <person name="Ventura M."/>
            <person name="Visca P."/>
        </authorList>
    </citation>
    <scope>NUCLEOTIDE SEQUENCE [LARGE SCALE GENOMIC DNA]</scope>
    <source>
        <strain evidence="1 2">DSM 1086</strain>
    </source>
</reference>
<evidence type="ECO:0000313" key="2">
    <source>
        <dbReference type="Proteomes" id="UP000598227"/>
    </source>
</evidence>
<accession>A0ABR9GWQ7</accession>
<gene>
    <name evidence="1" type="ORF">IHE39_27750</name>
</gene>
<organism evidence="1 2">
    <name type="scientific">Aminobacter carboxidus</name>
    <dbReference type="NCBI Taxonomy" id="376165"/>
    <lineage>
        <taxon>Bacteria</taxon>
        <taxon>Pseudomonadati</taxon>
        <taxon>Pseudomonadota</taxon>
        <taxon>Alphaproteobacteria</taxon>
        <taxon>Hyphomicrobiales</taxon>
        <taxon>Phyllobacteriaceae</taxon>
        <taxon>Aminobacter</taxon>
    </lineage>
</organism>
<dbReference type="Pfam" id="PF10987">
    <property type="entry name" value="DUF2806"/>
    <property type="match status" value="1"/>
</dbReference>
<dbReference type="InterPro" id="IPR021254">
    <property type="entry name" value="DUF2806"/>
</dbReference>
<protein>
    <submittedName>
        <fullName evidence="1">DUF2806 domain-containing protein</fullName>
    </submittedName>
</protein>
<name>A0ABR9GWQ7_9HYPH</name>
<keyword evidence="2" id="KW-1185">Reference proteome</keyword>
<sequence length="351" mass="38120">MGDENTNEEIGVSVELTPTGFTAKIKSRFASGLDRFLGTTFNSKSLAVEAQNAEAKAISDAKIKLIKAVGDLGVERLKHDPGFADRAIDSFLPTIIRRQENKEAVLELALEDLRQNPPSEQQATAGDDKLDDAFLNRFERYAEDASEEVLRAKWAKVLASEIRKPGTFSTKVLRTVDELDAPTAELFEAFCRNRLGGVVIRCLSGKLSFADETRLVSSGLLVDPGIGGQQRTFTEKVDEGGTALWLTSVEIAVVGIAKDTPIPKGELVPIKKLPDGVGVPVYVLTDVGTAISSIIPDSQEQALAAYMTKLETFLAPADVREYRLNEHGELVVRNIWRHDATSGPLPSDGTV</sequence>
<dbReference type="Proteomes" id="UP000598227">
    <property type="component" value="Unassembled WGS sequence"/>
</dbReference>
<proteinExistence type="predicted"/>
<dbReference type="EMBL" id="JACZEP010000017">
    <property type="protein sequence ID" value="MBE1208091.1"/>
    <property type="molecule type" value="Genomic_DNA"/>
</dbReference>
<comment type="caution">
    <text evidence="1">The sequence shown here is derived from an EMBL/GenBank/DDBJ whole genome shotgun (WGS) entry which is preliminary data.</text>
</comment>
<evidence type="ECO:0000313" key="1">
    <source>
        <dbReference type="EMBL" id="MBE1208091.1"/>
    </source>
</evidence>